<keyword evidence="1" id="KW-0812">Transmembrane</keyword>
<evidence type="ECO:0000313" key="4">
    <source>
        <dbReference type="Proteomes" id="UP000688137"/>
    </source>
</evidence>
<dbReference type="Proteomes" id="UP000688137">
    <property type="component" value="Unassembled WGS sequence"/>
</dbReference>
<evidence type="ECO:0000256" key="1">
    <source>
        <dbReference type="SAM" id="Phobius"/>
    </source>
</evidence>
<dbReference type="AlphaFoldDB" id="A0A8S1LG53"/>
<protein>
    <submittedName>
        <fullName evidence="3">Uncharacterized protein</fullName>
    </submittedName>
</protein>
<comment type="caution">
    <text evidence="3">The sequence shown here is derived from an EMBL/GenBank/DDBJ whole genome shotgun (WGS) entry which is preliminary data.</text>
</comment>
<reference evidence="3" key="1">
    <citation type="submission" date="2021-01" db="EMBL/GenBank/DDBJ databases">
        <authorList>
            <consortium name="Genoscope - CEA"/>
            <person name="William W."/>
        </authorList>
    </citation>
    <scope>NUCLEOTIDE SEQUENCE</scope>
</reference>
<feature type="transmembrane region" description="Helical" evidence="1">
    <location>
        <begin position="165"/>
        <end position="187"/>
    </location>
</feature>
<feature type="chain" id="PRO_5035718401" evidence="2">
    <location>
        <begin position="20"/>
        <end position="198"/>
    </location>
</feature>
<feature type="signal peptide" evidence="2">
    <location>
        <begin position="1"/>
        <end position="19"/>
    </location>
</feature>
<sequence>MFPYILALCLSLCIQIVNGVSDNIEVITSCWLITVQDNQKFKTFDHVVDSVAKRYQQNDKDKIVHDIRIYMIKKCFATLPLADSKQIIKDFEAGLSFHVTYREIVKGFDYTHYIKDLKNKDLIPNPQLDDTISNIVKTLETEFLKDTQSEIQSTVPPIGVFGMNFNYLIVFPILGGVFLTYFLIKAFKTLQTTQKKKK</sequence>
<evidence type="ECO:0000313" key="3">
    <source>
        <dbReference type="EMBL" id="CAD8065002.1"/>
    </source>
</evidence>
<keyword evidence="1" id="KW-0472">Membrane</keyword>
<accession>A0A8S1LG53</accession>
<evidence type="ECO:0000256" key="2">
    <source>
        <dbReference type="SAM" id="SignalP"/>
    </source>
</evidence>
<name>A0A8S1LG53_PARPR</name>
<keyword evidence="1" id="KW-1133">Transmembrane helix</keyword>
<keyword evidence="2" id="KW-0732">Signal</keyword>
<dbReference type="EMBL" id="CAJJDM010000036">
    <property type="protein sequence ID" value="CAD8065002.1"/>
    <property type="molecule type" value="Genomic_DNA"/>
</dbReference>
<gene>
    <name evidence="3" type="ORF">PPRIM_AZ9-3.1.T0370036</name>
</gene>
<proteinExistence type="predicted"/>
<keyword evidence="4" id="KW-1185">Reference proteome</keyword>
<organism evidence="3 4">
    <name type="scientific">Paramecium primaurelia</name>
    <dbReference type="NCBI Taxonomy" id="5886"/>
    <lineage>
        <taxon>Eukaryota</taxon>
        <taxon>Sar</taxon>
        <taxon>Alveolata</taxon>
        <taxon>Ciliophora</taxon>
        <taxon>Intramacronucleata</taxon>
        <taxon>Oligohymenophorea</taxon>
        <taxon>Peniculida</taxon>
        <taxon>Parameciidae</taxon>
        <taxon>Paramecium</taxon>
    </lineage>
</organism>